<organism evidence="7 8">
    <name type="scientific">Nostocoides australiense Ben110</name>
    <dbReference type="NCBI Taxonomy" id="1193182"/>
    <lineage>
        <taxon>Bacteria</taxon>
        <taxon>Bacillati</taxon>
        <taxon>Actinomycetota</taxon>
        <taxon>Actinomycetes</taxon>
        <taxon>Micrococcales</taxon>
        <taxon>Intrasporangiaceae</taxon>
        <taxon>Nostocoides</taxon>
    </lineage>
</organism>
<dbReference type="PROSITE" id="PS50893">
    <property type="entry name" value="ABC_TRANSPORTER_2"/>
    <property type="match status" value="1"/>
</dbReference>
<dbReference type="GO" id="GO:0005886">
    <property type="term" value="C:plasma membrane"/>
    <property type="evidence" value="ECO:0007669"/>
    <property type="project" value="UniProtKB-SubCell"/>
</dbReference>
<dbReference type="SUPFAM" id="SSF52540">
    <property type="entry name" value="P-loop containing nucleoside triphosphate hydrolases"/>
    <property type="match status" value="1"/>
</dbReference>
<dbReference type="STRING" id="1193182.BN11_130004"/>
<comment type="caution">
    <text evidence="7">The sequence shown here is derived from an EMBL/GenBank/DDBJ whole genome shotgun (WGS) entry which is preliminary data.</text>
</comment>
<evidence type="ECO:0000256" key="4">
    <source>
        <dbReference type="ARBA" id="ARBA00022840"/>
    </source>
</evidence>
<accession>W6JTD0</accession>
<dbReference type="Gene3D" id="3.40.50.300">
    <property type="entry name" value="P-loop containing nucleotide triphosphate hydrolases"/>
    <property type="match status" value="1"/>
</dbReference>
<keyword evidence="3" id="KW-0547">Nucleotide-binding</keyword>
<dbReference type="InterPro" id="IPR003439">
    <property type="entry name" value="ABC_transporter-like_ATP-bd"/>
</dbReference>
<dbReference type="PROSITE" id="PS00211">
    <property type="entry name" value="ABC_TRANSPORTER_1"/>
    <property type="match status" value="1"/>
</dbReference>
<reference evidence="7 8" key="1">
    <citation type="journal article" date="2013" name="ISME J.">
        <title>A metabolic model for members of the genus Tetrasphaera involved in enhanced biological phosphorus removal.</title>
        <authorList>
            <person name="Kristiansen R."/>
            <person name="Nguyen H.T.T."/>
            <person name="Saunders A.M."/>
            <person name="Nielsen J.L."/>
            <person name="Wimmer R."/>
            <person name="Le V.Q."/>
            <person name="McIlroy S.J."/>
            <person name="Petrovski S."/>
            <person name="Seviour R.J."/>
            <person name="Calteau A."/>
            <person name="Nielsen K.L."/>
            <person name="Nielsen P.H."/>
        </authorList>
    </citation>
    <scope>NUCLEOTIDE SEQUENCE [LARGE SCALE GENOMIC DNA]</scope>
    <source>
        <strain evidence="7 8">Ben110</strain>
    </source>
</reference>
<evidence type="ECO:0000256" key="5">
    <source>
        <dbReference type="ARBA" id="ARBA00023251"/>
    </source>
</evidence>
<evidence type="ECO:0000256" key="3">
    <source>
        <dbReference type="ARBA" id="ARBA00022741"/>
    </source>
</evidence>
<dbReference type="InterPro" id="IPR017871">
    <property type="entry name" value="ABC_transporter-like_CS"/>
</dbReference>
<protein>
    <submittedName>
        <fullName evidence="7">ABC transporter related</fullName>
    </submittedName>
</protein>
<keyword evidence="4" id="KW-0067">ATP-binding</keyword>
<dbReference type="InterPro" id="IPR027417">
    <property type="entry name" value="P-loop_NTPase"/>
</dbReference>
<dbReference type="PANTHER" id="PTHR42711:SF17">
    <property type="entry name" value="ABC TRANSPORTER ATP-BINDING PROTEIN"/>
    <property type="match status" value="1"/>
</dbReference>
<dbReference type="OrthoDB" id="9804819at2"/>
<evidence type="ECO:0000313" key="8">
    <source>
        <dbReference type="Proteomes" id="UP000035763"/>
    </source>
</evidence>
<dbReference type="InterPro" id="IPR050763">
    <property type="entry name" value="ABC_transporter_ATP-binding"/>
</dbReference>
<evidence type="ECO:0000313" key="7">
    <source>
        <dbReference type="EMBL" id="CCH72032.1"/>
    </source>
</evidence>
<name>W6JTD0_9MICO</name>
<dbReference type="EMBL" id="CAJA01000035">
    <property type="protein sequence ID" value="CCH72032.1"/>
    <property type="molecule type" value="Genomic_DNA"/>
</dbReference>
<dbReference type="Proteomes" id="UP000035763">
    <property type="component" value="Unassembled WGS sequence"/>
</dbReference>
<dbReference type="GO" id="GO:0046677">
    <property type="term" value="P:response to antibiotic"/>
    <property type="evidence" value="ECO:0007669"/>
    <property type="project" value="UniProtKB-KW"/>
</dbReference>
<keyword evidence="5" id="KW-0046">Antibiotic resistance</keyword>
<dbReference type="Pfam" id="PF00005">
    <property type="entry name" value="ABC_tran"/>
    <property type="match status" value="1"/>
</dbReference>
<evidence type="ECO:0000256" key="1">
    <source>
        <dbReference type="ARBA" id="ARBA00004202"/>
    </source>
</evidence>
<dbReference type="PANTHER" id="PTHR42711">
    <property type="entry name" value="ABC TRANSPORTER ATP-BINDING PROTEIN"/>
    <property type="match status" value="1"/>
</dbReference>
<keyword evidence="8" id="KW-1185">Reference proteome</keyword>
<comment type="subcellular location">
    <subcellularLocation>
        <location evidence="1">Cell membrane</location>
        <topology evidence="1">Peripheral membrane protein</topology>
    </subcellularLocation>
</comment>
<dbReference type="AlphaFoldDB" id="W6JTD0"/>
<dbReference type="InterPro" id="IPR003593">
    <property type="entry name" value="AAA+_ATPase"/>
</dbReference>
<gene>
    <name evidence="7" type="ORF">BN11_130004</name>
</gene>
<evidence type="ECO:0000256" key="2">
    <source>
        <dbReference type="ARBA" id="ARBA00022448"/>
    </source>
</evidence>
<keyword evidence="2" id="KW-0813">Transport</keyword>
<sequence>MTTITDHLPIDVQGLRKTYGDFAAVDHLDLQVRPGEVFALLGPNGAGKTTTVDMLCGVQRRTGGTVSVLGEDPHHDSRQWRNRLGVVPQNTGDYLNLTVREVVEMFATFYSDPIPTDELISMVGLTAKAGAKTNALSGGQKRRLDVAVGVVGKPELIFLDAPPTGLDPQARREAWDLVDYFRELGATTVLTTHYLDEAETLADRAGVIAAGRMLAIGTIDELGRTAGYSANVTVTDLEGVAGVIPSDLGVLEPDARADRRGGVLIGTDQPTAVVERLTRLAREQGFGEIPGLTVSRPTLEDTYLRLIQREDAQR</sequence>
<feature type="domain" description="ABC transporter" evidence="6">
    <location>
        <begin position="10"/>
        <end position="235"/>
    </location>
</feature>
<dbReference type="GO" id="GO:0005524">
    <property type="term" value="F:ATP binding"/>
    <property type="evidence" value="ECO:0007669"/>
    <property type="project" value="UniProtKB-KW"/>
</dbReference>
<dbReference type="SMART" id="SM00382">
    <property type="entry name" value="AAA"/>
    <property type="match status" value="1"/>
</dbReference>
<proteinExistence type="predicted"/>
<dbReference type="RefSeq" id="WP_048693637.1">
    <property type="nucleotide sequence ID" value="NZ_HG764815.1"/>
</dbReference>
<dbReference type="CDD" id="cd03263">
    <property type="entry name" value="ABC_subfamily_A"/>
    <property type="match status" value="1"/>
</dbReference>
<dbReference type="GO" id="GO:0016887">
    <property type="term" value="F:ATP hydrolysis activity"/>
    <property type="evidence" value="ECO:0007669"/>
    <property type="project" value="InterPro"/>
</dbReference>
<evidence type="ECO:0000259" key="6">
    <source>
        <dbReference type="PROSITE" id="PS50893"/>
    </source>
</evidence>